<dbReference type="EMBL" id="AKHW03004724">
    <property type="protein sequence ID" value="KYO29143.1"/>
    <property type="molecule type" value="Genomic_DNA"/>
</dbReference>
<comment type="caution">
    <text evidence="2">The sequence shown here is derived from an EMBL/GenBank/DDBJ whole genome shotgun (WGS) entry which is preliminary data.</text>
</comment>
<accession>A0A151MX57</accession>
<evidence type="ECO:0000313" key="3">
    <source>
        <dbReference type="Proteomes" id="UP000050525"/>
    </source>
</evidence>
<evidence type="ECO:0000313" key="2">
    <source>
        <dbReference type="EMBL" id="KYO29143.1"/>
    </source>
</evidence>
<evidence type="ECO:0000256" key="1">
    <source>
        <dbReference type="SAM" id="MobiDB-lite"/>
    </source>
</evidence>
<reference evidence="2 3" key="1">
    <citation type="journal article" date="2012" name="Genome Biol.">
        <title>Sequencing three crocodilian genomes to illuminate the evolution of archosaurs and amniotes.</title>
        <authorList>
            <person name="St John J.A."/>
            <person name="Braun E.L."/>
            <person name="Isberg S.R."/>
            <person name="Miles L.G."/>
            <person name="Chong A.Y."/>
            <person name="Gongora J."/>
            <person name="Dalzell P."/>
            <person name="Moran C."/>
            <person name="Bed'hom B."/>
            <person name="Abzhanov A."/>
            <person name="Burgess S.C."/>
            <person name="Cooksey A.M."/>
            <person name="Castoe T.A."/>
            <person name="Crawford N.G."/>
            <person name="Densmore L.D."/>
            <person name="Drew J.C."/>
            <person name="Edwards S.V."/>
            <person name="Faircloth B.C."/>
            <person name="Fujita M.K."/>
            <person name="Greenwold M.J."/>
            <person name="Hoffmann F.G."/>
            <person name="Howard J.M."/>
            <person name="Iguchi T."/>
            <person name="Janes D.E."/>
            <person name="Khan S.Y."/>
            <person name="Kohno S."/>
            <person name="de Koning A.J."/>
            <person name="Lance S.L."/>
            <person name="McCarthy F.M."/>
            <person name="McCormack J.E."/>
            <person name="Merchant M.E."/>
            <person name="Peterson D.G."/>
            <person name="Pollock D.D."/>
            <person name="Pourmand N."/>
            <person name="Raney B.J."/>
            <person name="Roessler K.A."/>
            <person name="Sanford J.R."/>
            <person name="Sawyer R.H."/>
            <person name="Schmidt C.J."/>
            <person name="Triplett E.W."/>
            <person name="Tuberville T.D."/>
            <person name="Venegas-Anaya M."/>
            <person name="Howard J.T."/>
            <person name="Jarvis E.D."/>
            <person name="Guillette L.J.Jr."/>
            <person name="Glenn T.C."/>
            <person name="Green R.E."/>
            <person name="Ray D.A."/>
        </authorList>
    </citation>
    <scope>NUCLEOTIDE SEQUENCE [LARGE SCALE GENOMIC DNA]</scope>
    <source>
        <strain evidence="2">KSC_2009_1</strain>
    </source>
</reference>
<name>A0A151MX57_ALLMI</name>
<feature type="region of interest" description="Disordered" evidence="1">
    <location>
        <begin position="1"/>
        <end position="39"/>
    </location>
</feature>
<gene>
    <name evidence="2" type="ORF">Y1Q_0009928</name>
</gene>
<proteinExistence type="predicted"/>
<protein>
    <submittedName>
        <fullName evidence="2">Uncharacterized protein</fullName>
    </submittedName>
</protein>
<sequence>MEISLQEQLEKGGLSKDRNKQSHDQKSKGSSTLPARHDNSDRLCSVSWVIFRKLLRTELARDGNQPTAQ</sequence>
<keyword evidence="3" id="KW-1185">Reference proteome</keyword>
<organism evidence="2 3">
    <name type="scientific">Alligator mississippiensis</name>
    <name type="common">American alligator</name>
    <dbReference type="NCBI Taxonomy" id="8496"/>
    <lineage>
        <taxon>Eukaryota</taxon>
        <taxon>Metazoa</taxon>
        <taxon>Chordata</taxon>
        <taxon>Craniata</taxon>
        <taxon>Vertebrata</taxon>
        <taxon>Euteleostomi</taxon>
        <taxon>Archelosauria</taxon>
        <taxon>Archosauria</taxon>
        <taxon>Crocodylia</taxon>
        <taxon>Alligatoridae</taxon>
        <taxon>Alligatorinae</taxon>
        <taxon>Alligator</taxon>
    </lineage>
</organism>
<dbReference type="AlphaFoldDB" id="A0A151MX57"/>
<dbReference type="Proteomes" id="UP000050525">
    <property type="component" value="Unassembled WGS sequence"/>
</dbReference>
<feature type="compositionally biased region" description="Basic and acidic residues" evidence="1">
    <location>
        <begin position="8"/>
        <end position="27"/>
    </location>
</feature>